<proteinExistence type="predicted"/>
<dbReference type="AlphaFoldDB" id="C7QZL6"/>
<dbReference type="Gene3D" id="3.90.1200.10">
    <property type="match status" value="1"/>
</dbReference>
<protein>
    <submittedName>
        <fullName evidence="1">Aminoglycoside phosphotransferase</fullName>
    </submittedName>
</protein>
<dbReference type="HOGENOM" id="CLU_083624_0_0_11"/>
<dbReference type="Proteomes" id="UP000000628">
    <property type="component" value="Chromosome"/>
</dbReference>
<sequence>MDTHNWKPGDDLPEFTEAHVLSETRLGRTYAINDAYVARVLTMPIERYERLELITHIVSSGFPAPRIYDTVGNTLIMERVHGPTLFQALVSGETSIDDGAYLNVALMKQLHTMPVPDELRQAALDDPIVGALTNPQHLAILHMDLHPANIILTEHDAVPISWECIRVGPPELDQASTALAVGILASEEHELQHGAQVYLHRLHQGFGTGYLDYLDAASTFRAMRPDVPHEERDLLATAQSIIREVANRS</sequence>
<name>C7QZL6_JONDD</name>
<dbReference type="KEGG" id="jde:Jden_0353"/>
<organism evidence="1 2">
    <name type="scientific">Jonesia denitrificans (strain ATCC 14870 / DSM 20603 / BCRC 15368 / CIP 55.134 / JCM 11481 / NBRC 15587 / NCTC 10816 / Prevot 55134)</name>
    <name type="common">Listeria denitrificans</name>
    <dbReference type="NCBI Taxonomy" id="471856"/>
    <lineage>
        <taxon>Bacteria</taxon>
        <taxon>Bacillati</taxon>
        <taxon>Actinomycetota</taxon>
        <taxon>Actinomycetes</taxon>
        <taxon>Micrococcales</taxon>
        <taxon>Jonesiaceae</taxon>
        <taxon>Jonesia</taxon>
    </lineage>
</organism>
<dbReference type="RefSeq" id="WP_015770651.1">
    <property type="nucleotide sequence ID" value="NC_013174.1"/>
</dbReference>
<accession>C7QZL6</accession>
<dbReference type="STRING" id="471856.Jden_0353"/>
<dbReference type="InterPro" id="IPR011009">
    <property type="entry name" value="Kinase-like_dom_sf"/>
</dbReference>
<dbReference type="EMBL" id="CP001706">
    <property type="protein sequence ID" value="ACV08022.1"/>
    <property type="molecule type" value="Genomic_DNA"/>
</dbReference>
<dbReference type="GO" id="GO:0016740">
    <property type="term" value="F:transferase activity"/>
    <property type="evidence" value="ECO:0007669"/>
    <property type="project" value="UniProtKB-KW"/>
</dbReference>
<gene>
    <name evidence="1" type="ordered locus">Jden_0353</name>
</gene>
<reference evidence="1 2" key="1">
    <citation type="journal article" date="2009" name="Stand. Genomic Sci.">
        <title>Complete genome sequence of Jonesia denitrificans type strain (Prevot 55134).</title>
        <authorList>
            <person name="Pukall R."/>
            <person name="Gehrich-Schroter G."/>
            <person name="Lapidus A."/>
            <person name="Nolan M."/>
            <person name="Glavina Del Rio T."/>
            <person name="Lucas S."/>
            <person name="Chen F."/>
            <person name="Tice H."/>
            <person name="Pitluck S."/>
            <person name="Cheng J.F."/>
            <person name="Copeland A."/>
            <person name="Saunders E."/>
            <person name="Brettin T."/>
            <person name="Detter J.C."/>
            <person name="Bruce D."/>
            <person name="Goodwin L."/>
            <person name="Pati A."/>
            <person name="Ivanova N."/>
            <person name="Mavromatis K."/>
            <person name="Ovchinnikova G."/>
            <person name="Chen A."/>
            <person name="Palaniappan K."/>
            <person name="Land M."/>
            <person name="Hauser L."/>
            <person name="Chang Y.J."/>
            <person name="Jeffries C.D."/>
            <person name="Chain P."/>
            <person name="Goker M."/>
            <person name="Bristow J."/>
            <person name="Eisen J.A."/>
            <person name="Markowitz V."/>
            <person name="Hugenholtz P."/>
            <person name="Kyrpides N.C."/>
            <person name="Klenk H.P."/>
            <person name="Han C."/>
        </authorList>
    </citation>
    <scope>NUCLEOTIDE SEQUENCE [LARGE SCALE GENOMIC DNA]</scope>
    <source>
        <strain evidence="2">ATCC 14870 / DSM 20603 / BCRC 15368 / CIP 55.134 / JCM 11481 / NBRC 15587 / NCTC 10816 / Prevot 55134</strain>
    </source>
</reference>
<dbReference type="eggNOG" id="COG0510">
    <property type="taxonomic scope" value="Bacteria"/>
</dbReference>
<dbReference type="OrthoDB" id="9797603at2"/>
<keyword evidence="1" id="KW-0808">Transferase</keyword>
<keyword evidence="2" id="KW-1185">Reference proteome</keyword>
<dbReference type="SUPFAM" id="SSF56112">
    <property type="entry name" value="Protein kinase-like (PK-like)"/>
    <property type="match status" value="1"/>
</dbReference>
<evidence type="ECO:0000313" key="2">
    <source>
        <dbReference type="Proteomes" id="UP000000628"/>
    </source>
</evidence>
<evidence type="ECO:0000313" key="1">
    <source>
        <dbReference type="EMBL" id="ACV08022.1"/>
    </source>
</evidence>